<dbReference type="Proteomes" id="UP000183287">
    <property type="component" value="Unassembled WGS sequence"/>
</dbReference>
<evidence type="ECO:0000313" key="2">
    <source>
        <dbReference type="EMBL" id="SFM56472.1"/>
    </source>
</evidence>
<protein>
    <submittedName>
        <fullName evidence="2">KilA-N domain-containing protein</fullName>
    </submittedName>
</protein>
<gene>
    <name evidence="2" type="ORF">SAMN05421863_103550</name>
</gene>
<reference evidence="3" key="1">
    <citation type="submission" date="2016-10" db="EMBL/GenBank/DDBJ databases">
        <authorList>
            <person name="Varghese N."/>
            <person name="Submissions S."/>
        </authorList>
    </citation>
    <scope>NUCLEOTIDE SEQUENCE [LARGE SCALE GENOMIC DNA]</scope>
    <source>
        <strain evidence="3">Nm44</strain>
    </source>
</reference>
<organism evidence="2 3">
    <name type="scientific">Nitrosomonas communis</name>
    <dbReference type="NCBI Taxonomy" id="44574"/>
    <lineage>
        <taxon>Bacteria</taxon>
        <taxon>Pseudomonadati</taxon>
        <taxon>Pseudomonadota</taxon>
        <taxon>Betaproteobacteria</taxon>
        <taxon>Nitrosomonadales</taxon>
        <taxon>Nitrosomonadaceae</taxon>
        <taxon>Nitrosomonas</taxon>
    </lineage>
</organism>
<evidence type="ECO:0000259" key="1">
    <source>
        <dbReference type="PROSITE" id="PS51301"/>
    </source>
</evidence>
<dbReference type="PROSITE" id="PS51301">
    <property type="entry name" value="KILA_N"/>
    <property type="match status" value="1"/>
</dbReference>
<dbReference type="SMART" id="SM01252">
    <property type="entry name" value="KilA-N"/>
    <property type="match status" value="1"/>
</dbReference>
<dbReference type="OrthoDB" id="9178758at2"/>
<feature type="domain" description="KilA-N" evidence="1">
    <location>
        <begin position="1"/>
        <end position="102"/>
    </location>
</feature>
<sequence length="200" mass="22903">MSELTVLTTKIRQLDGLYSLNDLHKAAGGEDKHRPNQFIRLEQTQELIAELSCADLRIIPVKKITGRGKEQGTYACKELVIAYAAWISAAFHLKVIRIFLEQVKPESTQAEQIAKQVSKHLQRALPSQDCLLPEHQQKEILDRLHRVWEMFHPFSKQFMDLLGVIRALRGCHPDYGIDEPSYRAVIKQHELDKKSRGGRG</sequence>
<dbReference type="InterPro" id="IPR017880">
    <property type="entry name" value="KilA_N"/>
</dbReference>
<accession>A0A1I4RW65</accession>
<dbReference type="EMBL" id="FOUB01000035">
    <property type="protein sequence ID" value="SFM56472.1"/>
    <property type="molecule type" value="Genomic_DNA"/>
</dbReference>
<proteinExistence type="predicted"/>
<dbReference type="InterPro" id="IPR018004">
    <property type="entry name" value="KilA/APSES_HTH"/>
</dbReference>
<evidence type="ECO:0000313" key="3">
    <source>
        <dbReference type="Proteomes" id="UP000183287"/>
    </source>
</evidence>
<dbReference type="AlphaFoldDB" id="A0A1I4RW65"/>
<name>A0A1I4RW65_9PROT</name>
<keyword evidence="3" id="KW-1185">Reference proteome</keyword>
<dbReference type="Pfam" id="PF04383">
    <property type="entry name" value="KilA-N"/>
    <property type="match status" value="1"/>
</dbReference>